<dbReference type="AlphaFoldDB" id="B8BU72"/>
<dbReference type="GeneID" id="7450235"/>
<dbReference type="eggNOG" id="ENOG502SQ32">
    <property type="taxonomic scope" value="Eukaryota"/>
</dbReference>
<gene>
    <name evidence="2" type="ORF">THAPSDRAFT_21250</name>
</gene>
<organism evidence="2 3">
    <name type="scientific">Thalassiosira pseudonana</name>
    <name type="common">Marine diatom</name>
    <name type="synonym">Cyclotella nana</name>
    <dbReference type="NCBI Taxonomy" id="35128"/>
    <lineage>
        <taxon>Eukaryota</taxon>
        <taxon>Sar</taxon>
        <taxon>Stramenopiles</taxon>
        <taxon>Ochrophyta</taxon>
        <taxon>Bacillariophyta</taxon>
        <taxon>Coscinodiscophyceae</taxon>
        <taxon>Thalassiosirophycidae</taxon>
        <taxon>Thalassiosirales</taxon>
        <taxon>Thalassiosiraceae</taxon>
        <taxon>Thalassiosira</taxon>
    </lineage>
</organism>
<dbReference type="KEGG" id="tps:THAPSDRAFT_21250"/>
<dbReference type="Proteomes" id="UP000001449">
    <property type="component" value="Chromosome 2"/>
</dbReference>
<evidence type="ECO:0000313" key="2">
    <source>
        <dbReference type="EMBL" id="EED94711.1"/>
    </source>
</evidence>
<dbReference type="InParanoid" id="B8BU72"/>
<evidence type="ECO:0000313" key="3">
    <source>
        <dbReference type="Proteomes" id="UP000001449"/>
    </source>
</evidence>
<proteinExistence type="predicted"/>
<protein>
    <submittedName>
        <fullName evidence="2">Uncharacterized protein</fullName>
    </submittedName>
</protein>
<feature type="signal peptide" evidence="1">
    <location>
        <begin position="1"/>
        <end position="17"/>
    </location>
</feature>
<dbReference type="EMBL" id="CM000639">
    <property type="protein sequence ID" value="EED94711.1"/>
    <property type="molecule type" value="Genomic_DNA"/>
</dbReference>
<dbReference type="RefSeq" id="XP_002287268.1">
    <property type="nucleotide sequence ID" value="XM_002287232.1"/>
</dbReference>
<reference evidence="2 3" key="2">
    <citation type="journal article" date="2008" name="Nature">
        <title>The Phaeodactylum genome reveals the evolutionary history of diatom genomes.</title>
        <authorList>
            <person name="Bowler C."/>
            <person name="Allen A.E."/>
            <person name="Badger J.H."/>
            <person name="Grimwood J."/>
            <person name="Jabbari K."/>
            <person name="Kuo A."/>
            <person name="Maheswari U."/>
            <person name="Martens C."/>
            <person name="Maumus F."/>
            <person name="Otillar R.P."/>
            <person name="Rayko E."/>
            <person name="Salamov A."/>
            <person name="Vandepoele K."/>
            <person name="Beszteri B."/>
            <person name="Gruber A."/>
            <person name="Heijde M."/>
            <person name="Katinka M."/>
            <person name="Mock T."/>
            <person name="Valentin K."/>
            <person name="Verret F."/>
            <person name="Berges J.A."/>
            <person name="Brownlee C."/>
            <person name="Cadoret J.P."/>
            <person name="Chiovitti A."/>
            <person name="Choi C.J."/>
            <person name="Coesel S."/>
            <person name="De Martino A."/>
            <person name="Detter J.C."/>
            <person name="Durkin C."/>
            <person name="Falciatore A."/>
            <person name="Fournet J."/>
            <person name="Haruta M."/>
            <person name="Huysman M.J."/>
            <person name="Jenkins B.D."/>
            <person name="Jiroutova K."/>
            <person name="Jorgensen R.E."/>
            <person name="Joubert Y."/>
            <person name="Kaplan A."/>
            <person name="Kroger N."/>
            <person name="Kroth P.G."/>
            <person name="La Roche J."/>
            <person name="Lindquist E."/>
            <person name="Lommer M."/>
            <person name="Martin-Jezequel V."/>
            <person name="Lopez P.J."/>
            <person name="Lucas S."/>
            <person name="Mangogna M."/>
            <person name="McGinnis K."/>
            <person name="Medlin L.K."/>
            <person name="Montsant A."/>
            <person name="Oudot-Le Secq M.P."/>
            <person name="Napoli C."/>
            <person name="Obornik M."/>
            <person name="Parker M.S."/>
            <person name="Petit J.L."/>
            <person name="Porcel B.M."/>
            <person name="Poulsen N."/>
            <person name="Robison M."/>
            <person name="Rychlewski L."/>
            <person name="Rynearson T.A."/>
            <person name="Schmutz J."/>
            <person name="Shapiro H."/>
            <person name="Siaut M."/>
            <person name="Stanley M."/>
            <person name="Sussman M.R."/>
            <person name="Taylor A.R."/>
            <person name="Vardi A."/>
            <person name="von Dassow P."/>
            <person name="Vyverman W."/>
            <person name="Willis A."/>
            <person name="Wyrwicz L.S."/>
            <person name="Rokhsar D.S."/>
            <person name="Weissenbach J."/>
            <person name="Armbrust E.V."/>
            <person name="Green B.R."/>
            <person name="Van de Peer Y."/>
            <person name="Grigoriev I.V."/>
        </authorList>
    </citation>
    <scope>NUCLEOTIDE SEQUENCE [LARGE SCALE GENOMIC DNA]</scope>
    <source>
        <strain evidence="2 3">CCMP1335</strain>
    </source>
</reference>
<feature type="chain" id="PRO_5002865937" evidence="1">
    <location>
        <begin position="18"/>
        <end position="213"/>
    </location>
</feature>
<dbReference type="OMA" id="CAISGPM"/>
<dbReference type="PaxDb" id="35128-Thaps21250"/>
<keyword evidence="1" id="KW-0732">Signal</keyword>
<reference evidence="2 3" key="1">
    <citation type="journal article" date="2004" name="Science">
        <title>The genome of the diatom Thalassiosira pseudonana: ecology, evolution, and metabolism.</title>
        <authorList>
            <person name="Armbrust E.V."/>
            <person name="Berges J.A."/>
            <person name="Bowler C."/>
            <person name="Green B.R."/>
            <person name="Martinez D."/>
            <person name="Putnam N.H."/>
            <person name="Zhou S."/>
            <person name="Allen A.E."/>
            <person name="Apt K.E."/>
            <person name="Bechner M."/>
            <person name="Brzezinski M.A."/>
            <person name="Chaal B.K."/>
            <person name="Chiovitti A."/>
            <person name="Davis A.K."/>
            <person name="Demarest M.S."/>
            <person name="Detter J.C."/>
            <person name="Glavina T."/>
            <person name="Goodstein D."/>
            <person name="Hadi M.Z."/>
            <person name="Hellsten U."/>
            <person name="Hildebrand M."/>
            <person name="Jenkins B.D."/>
            <person name="Jurka J."/>
            <person name="Kapitonov V.V."/>
            <person name="Kroger N."/>
            <person name="Lau W.W."/>
            <person name="Lane T.W."/>
            <person name="Larimer F.W."/>
            <person name="Lippmeier J.C."/>
            <person name="Lucas S."/>
            <person name="Medina M."/>
            <person name="Montsant A."/>
            <person name="Obornik M."/>
            <person name="Parker M.S."/>
            <person name="Palenik B."/>
            <person name="Pazour G.J."/>
            <person name="Richardson P.M."/>
            <person name="Rynearson T.A."/>
            <person name="Saito M.A."/>
            <person name="Schwartz D.C."/>
            <person name="Thamatrakoln K."/>
            <person name="Valentin K."/>
            <person name="Vardi A."/>
            <person name="Wilkerson F.P."/>
            <person name="Rokhsar D.S."/>
        </authorList>
    </citation>
    <scope>NUCLEOTIDE SEQUENCE [LARGE SCALE GENOMIC DNA]</scope>
    <source>
        <strain evidence="2 3">CCMP1335</strain>
    </source>
</reference>
<keyword evidence="3" id="KW-1185">Reference proteome</keyword>
<sequence>MKSLLLLCLSLFNPSEAFTVHSQTRAVNTIATTRQSAIVQQPLASRCNNSPPNTRSNTRLDVADLDTVALVTGQENYGLAIVVLGEAIWSFVQAPSFSHAKVLVPAGVAAVILCAVSGPMVTSEDSSSVTLGLEIATAVSAALGASYVARMAAPYSPSPKEAAFAGLLVAIAGFFSFSQNLVVDGFLTLPTLPSIPFPEIELGLGNEVDTSNM</sequence>
<evidence type="ECO:0000256" key="1">
    <source>
        <dbReference type="SAM" id="SignalP"/>
    </source>
</evidence>
<accession>B8BU72</accession>
<name>B8BU72_THAPS</name>
<dbReference type="HOGENOM" id="CLU_1296698_0_0_1"/>